<evidence type="ECO:0000313" key="2">
    <source>
        <dbReference type="Proteomes" id="UP000500826"/>
    </source>
</evidence>
<accession>A0ABX6P1I4</accession>
<name>A0ABX6P1I4_9BURK</name>
<keyword evidence="2" id="KW-1185">Reference proteome</keyword>
<protein>
    <recommendedName>
        <fullName evidence="3">DUF3304 domain-containing protein</fullName>
    </recommendedName>
</protein>
<sequence length="68" mass="7248">MSEEVGTGWVIRVYKWLGNEDAACKQHPTGEALPFCIREYSRSPEGASAVAAGVGEINLPGLPSLPFS</sequence>
<evidence type="ECO:0008006" key="3">
    <source>
        <dbReference type="Google" id="ProtNLM"/>
    </source>
</evidence>
<evidence type="ECO:0000313" key="1">
    <source>
        <dbReference type="EMBL" id="QJW83183.1"/>
    </source>
</evidence>
<proteinExistence type="predicted"/>
<reference evidence="1 2" key="1">
    <citation type="submission" date="2020-05" db="EMBL/GenBank/DDBJ databases">
        <title>Ramlibacter rhizophilus sp. nov., isolated from rhizosphere soil of national flower Mugunghwa from South Korea.</title>
        <authorList>
            <person name="Zheng-Fei Y."/>
            <person name="Huan T."/>
        </authorList>
    </citation>
    <scope>NUCLEOTIDE SEQUENCE [LARGE SCALE GENOMIC DNA]</scope>
    <source>
        <strain evidence="1 2">H242</strain>
    </source>
</reference>
<organism evidence="1 2">
    <name type="scientific">Ramlibacter terrae</name>
    <dbReference type="NCBI Taxonomy" id="2732511"/>
    <lineage>
        <taxon>Bacteria</taxon>
        <taxon>Pseudomonadati</taxon>
        <taxon>Pseudomonadota</taxon>
        <taxon>Betaproteobacteria</taxon>
        <taxon>Burkholderiales</taxon>
        <taxon>Comamonadaceae</taxon>
        <taxon>Ramlibacter</taxon>
    </lineage>
</organism>
<dbReference type="Proteomes" id="UP000500826">
    <property type="component" value="Chromosome"/>
</dbReference>
<gene>
    <name evidence="1" type="ORF">HK414_08705</name>
</gene>
<dbReference type="EMBL" id="CP053418">
    <property type="protein sequence ID" value="QJW83183.1"/>
    <property type="molecule type" value="Genomic_DNA"/>
</dbReference>